<feature type="transmembrane region" description="Helical" evidence="17">
    <location>
        <begin position="272"/>
        <end position="294"/>
    </location>
</feature>
<keyword evidence="9 17" id="KW-1278">Translocase</keyword>
<feature type="binding site" evidence="15">
    <location>
        <position position="674"/>
    </location>
    <ligand>
        <name>ATP</name>
        <dbReference type="ChEBI" id="CHEBI:30616"/>
    </ligand>
</feature>
<dbReference type="GO" id="GO:0032456">
    <property type="term" value="P:endocytic recycling"/>
    <property type="evidence" value="ECO:0007669"/>
    <property type="project" value="TreeGrafter"/>
</dbReference>
<dbReference type="EC" id="7.6.2.1" evidence="17"/>
<comment type="subcellular location">
    <subcellularLocation>
        <location evidence="2">Endomembrane system</location>
    </subcellularLocation>
    <subcellularLocation>
        <location evidence="1 17">Membrane</location>
        <topology evidence="1 17">Multi-pass membrane protein</topology>
    </subcellularLocation>
</comment>
<feature type="binding site" evidence="16">
    <location>
        <position position="796"/>
    </location>
    <ligand>
        <name>Mg(2+)</name>
        <dbReference type="ChEBI" id="CHEBI:18420"/>
    </ligand>
</feature>
<evidence type="ECO:0000256" key="4">
    <source>
        <dbReference type="ARBA" id="ARBA00022692"/>
    </source>
</evidence>
<dbReference type="NCBIfam" id="TIGR01494">
    <property type="entry name" value="ATPase_P-type"/>
    <property type="match status" value="1"/>
</dbReference>
<dbReference type="InterPro" id="IPR006539">
    <property type="entry name" value="P-type_ATPase_IV"/>
</dbReference>
<dbReference type="SFLD" id="SFLDS00003">
    <property type="entry name" value="Haloacid_Dehalogenase"/>
    <property type="match status" value="1"/>
</dbReference>
<dbReference type="InterPro" id="IPR032631">
    <property type="entry name" value="P-type_ATPase_N"/>
</dbReference>
<dbReference type="InterPro" id="IPR018303">
    <property type="entry name" value="ATPase_P-typ_P_site"/>
</dbReference>
<evidence type="ECO:0000256" key="2">
    <source>
        <dbReference type="ARBA" id="ARBA00004308"/>
    </source>
</evidence>
<evidence type="ECO:0000256" key="12">
    <source>
        <dbReference type="ARBA" id="ARBA00034036"/>
    </source>
</evidence>
<comment type="catalytic activity">
    <reaction evidence="13">
        <text>a 1,2-diacyl-sn-glycero-3-phosphoethanolamine(out) + ATP + H2O = a 1,2-diacyl-sn-glycero-3-phosphoethanolamine(in) + ADP + phosphate + H(+)</text>
        <dbReference type="Rhea" id="RHEA:66132"/>
        <dbReference type="ChEBI" id="CHEBI:15377"/>
        <dbReference type="ChEBI" id="CHEBI:15378"/>
        <dbReference type="ChEBI" id="CHEBI:30616"/>
        <dbReference type="ChEBI" id="CHEBI:43474"/>
        <dbReference type="ChEBI" id="CHEBI:64612"/>
        <dbReference type="ChEBI" id="CHEBI:456216"/>
    </reaction>
    <physiologicalReaction direction="left-to-right" evidence="13">
        <dbReference type="Rhea" id="RHEA:66133"/>
    </physiologicalReaction>
</comment>
<dbReference type="InterPro" id="IPR044492">
    <property type="entry name" value="P_typ_ATPase_HD_dom"/>
</dbReference>
<dbReference type="EMBL" id="KQ964437">
    <property type="protein sequence ID" value="KXN73399.1"/>
    <property type="molecule type" value="Genomic_DNA"/>
</dbReference>
<feature type="transmembrane region" description="Helical" evidence="17">
    <location>
        <begin position="314"/>
        <end position="337"/>
    </location>
</feature>
<keyword evidence="5 16" id="KW-0479">Metal-binding</keyword>
<feature type="binding site" evidence="15">
    <location>
        <position position="493"/>
    </location>
    <ligand>
        <name>ATP</name>
        <dbReference type="ChEBI" id="CHEBI:30616"/>
    </ligand>
</feature>
<dbReference type="InterPro" id="IPR023298">
    <property type="entry name" value="ATPase_P-typ_TM_dom_sf"/>
</dbReference>
<feature type="non-terminal residue" evidence="21">
    <location>
        <position position="1077"/>
    </location>
</feature>
<dbReference type="SUPFAM" id="SSF81665">
    <property type="entry name" value="Calcium ATPase, transmembrane domain M"/>
    <property type="match status" value="1"/>
</dbReference>
<dbReference type="InterPro" id="IPR023214">
    <property type="entry name" value="HAD_sf"/>
</dbReference>
<dbReference type="GO" id="GO:0016887">
    <property type="term" value="F:ATP hydrolysis activity"/>
    <property type="evidence" value="ECO:0007669"/>
    <property type="project" value="InterPro"/>
</dbReference>
<dbReference type="FunFam" id="3.40.50.1000:FF:000001">
    <property type="entry name" value="Phospholipid-transporting ATPase IC"/>
    <property type="match status" value="1"/>
</dbReference>
<dbReference type="Gene3D" id="3.40.1110.10">
    <property type="entry name" value="Calcium-transporting ATPase, cytoplasmic domain N"/>
    <property type="match status" value="2"/>
</dbReference>
<dbReference type="GO" id="GO:0005524">
    <property type="term" value="F:ATP binding"/>
    <property type="evidence" value="ECO:0007669"/>
    <property type="project" value="UniProtKB-UniRule"/>
</dbReference>
<comment type="catalytic activity">
    <reaction evidence="12 17">
        <text>ATP + H2O + phospholipidSide 1 = ADP + phosphate + phospholipidSide 2.</text>
        <dbReference type="EC" id="7.6.2.1"/>
    </reaction>
</comment>
<dbReference type="Proteomes" id="UP000070444">
    <property type="component" value="Unassembled WGS sequence"/>
</dbReference>
<dbReference type="Pfam" id="PF13246">
    <property type="entry name" value="Cation_ATPase"/>
    <property type="match status" value="1"/>
</dbReference>
<dbReference type="OrthoDB" id="377733at2759"/>
<dbReference type="GO" id="GO:0006892">
    <property type="term" value="P:post-Golgi vesicle-mediated transport"/>
    <property type="evidence" value="ECO:0007669"/>
    <property type="project" value="TreeGrafter"/>
</dbReference>
<dbReference type="Pfam" id="PF16212">
    <property type="entry name" value="PhoLip_ATPase_C"/>
    <property type="match status" value="1"/>
</dbReference>
<sequence>NTIRSAKYTILNFLPINLFIQFSNVVNIYFLVISIIQFIPNVSTVGQISTLLPLSIFVSLAIIHEGYDDFKRHTMDRQENDREVLRINLPTQITKVSTDKIPLSPGPTATQTVPCSSLRVGDIVRVDQDDWIPADLVLLGSEHQDGTCYVETASLDGETNLKKLQTLKELQDMYLSDASFQNLRGYIRVEEPTLDLYSIQGYYQLSSTGSFQDGNQLPLSINQVLLRGTLLRNTSYVYGIVIYSGEQTKVRLNATKHVQTKIPFLTKTMNHLSFIAFSLVIILAITASVINLAFRNDYVDKVPYLLHGRISENAFINFLSFIIILNTIVPISLFVTLEFCKIVQAFFISQDLKMYNNEKDTPASFHTTQLNEDLGMVSYIFSDKTGTLTENAMYFRRMTVNDVSYQLEEETRLSRTASRKSIDFSQAIPQATALSLSPGTPLYSAEQSEFDNAFSFNPSDPYTLALTLAICHTVDPENTGTLPPKYRATSPDEFALVTAGHQFGFTFMKRTTANMTIYNHASDKEVTLPILNCLEFTSARKKMSIIIQFPDGKIRLLVKGADSIMIPRLHKNHASDQITKLESSLYKYSCEGLRTLVFASKELTKNEYEEWKTKYDKASQQVGDDPEEIDLLCSELETNLTLLGCTGLEDQLQEGVPESISLLRRAGIKIWVLTGDKLETAINIGQACSLIEPRSDLIILDHRTDDLGAQIKTGLDKLKAASVPDVNTLSDFVLIIDGQTFGVLDNGPSVLQESFLDLALQCGSVILCRSSPSQKAQVVKMVRKRTPSSVTLAIGDGGNDVAMIQQAHVGIGISGNEGVMAAKSSDYSIAQFSYLVPLLLVHGRWNYHRNTRFTLLTFYKCMVFYMTLYFYQTMTGFSGTSWFENWSYIVYNSIFTLLPVIAIGTLDQDKSRKMLLDNPEDYSKVGPRHKYLNWKTYIFHICMALVHAAFIVLPYLVFMKDNVWVYGGGLQPTAPHIIFMGQSVYLTAVLVANLKVAYLASQHTTFIHIGFFLISIIVFFCFQFVISAFTIPNHGYYLHNYIYQLLGSSTFWLCFIWSVGSIVFLDYLIKAINMFFF</sequence>
<feature type="transmembrane region" description="Helical" evidence="17">
    <location>
        <begin position="1049"/>
        <end position="1069"/>
    </location>
</feature>
<keyword evidence="6 15" id="KW-0547">Nucleotide-binding</keyword>
<feature type="active site" description="4-aspartylphosphate intermediate" evidence="14">
    <location>
        <position position="383"/>
    </location>
</feature>
<feature type="binding site" evidence="15">
    <location>
        <position position="536"/>
    </location>
    <ligand>
        <name>ATP</name>
        <dbReference type="ChEBI" id="CHEBI:30616"/>
    </ligand>
</feature>
<evidence type="ECO:0000256" key="14">
    <source>
        <dbReference type="PIRSR" id="PIRSR606539-1"/>
    </source>
</evidence>
<keyword evidence="7 15" id="KW-0067">ATP-binding</keyword>
<evidence type="ECO:0000256" key="6">
    <source>
        <dbReference type="ARBA" id="ARBA00022741"/>
    </source>
</evidence>
<feature type="domain" description="P-type ATPase A" evidence="18">
    <location>
        <begin position="109"/>
        <end position="164"/>
    </location>
</feature>
<evidence type="ECO:0000256" key="8">
    <source>
        <dbReference type="ARBA" id="ARBA00022842"/>
    </source>
</evidence>
<name>A0A137PEH1_CONC2</name>
<protein>
    <recommendedName>
        <fullName evidence="17">Phospholipid-transporting ATPase</fullName>
        <ecNumber evidence="17">7.6.2.1</ecNumber>
    </recommendedName>
</protein>
<keyword evidence="22" id="KW-1185">Reference proteome</keyword>
<dbReference type="SUPFAM" id="SSF56784">
    <property type="entry name" value="HAD-like"/>
    <property type="match status" value="1"/>
</dbReference>
<evidence type="ECO:0000256" key="9">
    <source>
        <dbReference type="ARBA" id="ARBA00022967"/>
    </source>
</evidence>
<feature type="transmembrane region" description="Helical" evidence="17">
    <location>
        <begin position="12"/>
        <end position="39"/>
    </location>
</feature>
<feature type="transmembrane region" description="Helical" evidence="17">
    <location>
        <begin position="45"/>
        <end position="63"/>
    </location>
</feature>
<dbReference type="PANTHER" id="PTHR24092:SF174">
    <property type="entry name" value="PHOSPHOLIPID-TRANSPORTING ATPASE DNF3-RELATED"/>
    <property type="match status" value="1"/>
</dbReference>
<dbReference type="GO" id="GO:0005802">
    <property type="term" value="C:trans-Golgi network"/>
    <property type="evidence" value="ECO:0007669"/>
    <property type="project" value="TreeGrafter"/>
</dbReference>
<keyword evidence="11 17" id="KW-0472">Membrane</keyword>
<evidence type="ECO:0000256" key="17">
    <source>
        <dbReference type="RuleBase" id="RU362033"/>
    </source>
</evidence>
<evidence type="ECO:0000256" key="16">
    <source>
        <dbReference type="PIRSR" id="PIRSR606539-3"/>
    </source>
</evidence>
<feature type="binding site" evidence="15">
    <location>
        <position position="559"/>
    </location>
    <ligand>
        <name>ATP</name>
        <dbReference type="ChEBI" id="CHEBI:30616"/>
    </ligand>
</feature>
<evidence type="ECO:0000259" key="19">
    <source>
        <dbReference type="Pfam" id="PF16209"/>
    </source>
</evidence>
<feature type="binding site" evidence="15">
    <location>
        <position position="675"/>
    </location>
    <ligand>
        <name>ATP</name>
        <dbReference type="ChEBI" id="CHEBI:30616"/>
    </ligand>
</feature>
<feature type="domain" description="P-type ATPase N-terminal" evidence="19">
    <location>
        <begin position="1"/>
        <end position="50"/>
    </location>
</feature>
<feature type="transmembrane region" description="Helical" evidence="17">
    <location>
        <begin position="853"/>
        <end position="871"/>
    </location>
</feature>
<evidence type="ECO:0000256" key="1">
    <source>
        <dbReference type="ARBA" id="ARBA00004141"/>
    </source>
</evidence>
<keyword evidence="10 17" id="KW-1133">Transmembrane helix</keyword>
<feature type="binding site" evidence="15">
    <location>
        <position position="385"/>
    </location>
    <ligand>
        <name>ATP</name>
        <dbReference type="ChEBI" id="CHEBI:30616"/>
    </ligand>
</feature>
<evidence type="ECO:0000259" key="20">
    <source>
        <dbReference type="Pfam" id="PF16212"/>
    </source>
</evidence>
<dbReference type="InterPro" id="IPR059000">
    <property type="entry name" value="ATPase_P-type_domA"/>
</dbReference>
<dbReference type="Pfam" id="PF00122">
    <property type="entry name" value="E1-E2_ATPase"/>
    <property type="match status" value="1"/>
</dbReference>
<feature type="binding site" evidence="15">
    <location>
        <position position="799"/>
    </location>
    <ligand>
        <name>ATP</name>
        <dbReference type="ChEBI" id="CHEBI:30616"/>
    </ligand>
</feature>
<dbReference type="GO" id="GO:0000287">
    <property type="term" value="F:magnesium ion binding"/>
    <property type="evidence" value="ECO:0007669"/>
    <property type="project" value="UniProtKB-UniRule"/>
</dbReference>
<dbReference type="PANTHER" id="PTHR24092">
    <property type="entry name" value="PROBABLE PHOSPHOLIPID-TRANSPORTING ATPASE"/>
    <property type="match status" value="1"/>
</dbReference>
<dbReference type="SFLD" id="SFLDG00002">
    <property type="entry name" value="C1.7:_P-type_atpase_like"/>
    <property type="match status" value="1"/>
</dbReference>
<evidence type="ECO:0000256" key="15">
    <source>
        <dbReference type="PIRSR" id="PIRSR606539-2"/>
    </source>
</evidence>
<feature type="binding site" evidence="15">
    <location>
        <position position="383"/>
    </location>
    <ligand>
        <name>ATP</name>
        <dbReference type="ChEBI" id="CHEBI:30616"/>
    </ligand>
</feature>
<dbReference type="Gene3D" id="3.40.50.1000">
    <property type="entry name" value="HAD superfamily/HAD-like"/>
    <property type="match status" value="2"/>
</dbReference>
<dbReference type="Pfam" id="PF16209">
    <property type="entry name" value="PhoLip_ATPase_N"/>
    <property type="match status" value="1"/>
</dbReference>
<evidence type="ECO:0000313" key="21">
    <source>
        <dbReference type="EMBL" id="KXN73399.1"/>
    </source>
</evidence>
<feature type="non-terminal residue" evidence="21">
    <location>
        <position position="1"/>
    </location>
</feature>
<evidence type="ECO:0000256" key="10">
    <source>
        <dbReference type="ARBA" id="ARBA00022989"/>
    </source>
</evidence>
<dbReference type="InterPro" id="IPR023299">
    <property type="entry name" value="ATPase_P-typ_cyto_dom_N"/>
</dbReference>
<dbReference type="Gene3D" id="2.70.150.10">
    <property type="entry name" value="Calcium-transporting ATPase, cytoplasmic transduction domain A"/>
    <property type="match status" value="2"/>
</dbReference>
<dbReference type="GO" id="GO:0005886">
    <property type="term" value="C:plasma membrane"/>
    <property type="evidence" value="ECO:0007669"/>
    <property type="project" value="TreeGrafter"/>
</dbReference>
<evidence type="ECO:0000256" key="13">
    <source>
        <dbReference type="ARBA" id="ARBA00049128"/>
    </source>
</evidence>
<evidence type="ECO:0000313" key="22">
    <source>
        <dbReference type="Proteomes" id="UP000070444"/>
    </source>
</evidence>
<reference evidence="21 22" key="1">
    <citation type="journal article" date="2015" name="Genome Biol. Evol.">
        <title>Phylogenomic analyses indicate that early fungi evolved digesting cell walls of algal ancestors of land plants.</title>
        <authorList>
            <person name="Chang Y."/>
            <person name="Wang S."/>
            <person name="Sekimoto S."/>
            <person name="Aerts A.L."/>
            <person name="Choi C."/>
            <person name="Clum A."/>
            <person name="LaButti K.M."/>
            <person name="Lindquist E.A."/>
            <person name="Yee Ngan C."/>
            <person name="Ohm R.A."/>
            <person name="Salamov A.A."/>
            <person name="Grigoriev I.V."/>
            <person name="Spatafora J.W."/>
            <person name="Berbee M.L."/>
        </authorList>
    </citation>
    <scope>NUCLEOTIDE SEQUENCE [LARGE SCALE GENOMIC DNA]</scope>
    <source>
        <strain evidence="21 22">NRRL 28638</strain>
    </source>
</reference>
<dbReference type="PRINTS" id="PR00119">
    <property type="entry name" value="CATATPASE"/>
</dbReference>
<feature type="binding site" evidence="16">
    <location>
        <position position="800"/>
    </location>
    <ligand>
        <name>Mg(2+)</name>
        <dbReference type="ChEBI" id="CHEBI:18420"/>
    </ligand>
</feature>
<feature type="domain" description="P-type ATPase C-terminal" evidence="20">
    <location>
        <begin position="822"/>
        <end position="1077"/>
    </location>
</feature>
<evidence type="ECO:0000256" key="7">
    <source>
        <dbReference type="ARBA" id="ARBA00022840"/>
    </source>
</evidence>
<feature type="binding site" evidence="16">
    <location>
        <position position="385"/>
    </location>
    <ligand>
        <name>Mg(2+)</name>
        <dbReference type="ChEBI" id="CHEBI:18420"/>
    </ligand>
</feature>
<dbReference type="OMA" id="YVYGQRN"/>
<dbReference type="SFLD" id="SFLDF00027">
    <property type="entry name" value="p-type_atpase"/>
    <property type="match status" value="1"/>
</dbReference>
<gene>
    <name evidence="21" type="ORF">CONCODRAFT_22573</name>
</gene>
<dbReference type="GO" id="GO:0140326">
    <property type="term" value="F:ATPase-coupled intramembrane lipid transporter activity"/>
    <property type="evidence" value="ECO:0007669"/>
    <property type="project" value="UniProtKB-EC"/>
</dbReference>
<dbReference type="GO" id="GO:0045332">
    <property type="term" value="P:phospholipid translocation"/>
    <property type="evidence" value="ECO:0007669"/>
    <property type="project" value="TreeGrafter"/>
</dbReference>
<feature type="binding site" evidence="15">
    <location>
        <position position="800"/>
    </location>
    <ligand>
        <name>ATP</name>
        <dbReference type="ChEBI" id="CHEBI:30616"/>
    </ligand>
</feature>
<feature type="transmembrane region" description="Helical" evidence="17">
    <location>
        <begin position="886"/>
        <end position="906"/>
    </location>
</feature>
<dbReference type="STRING" id="796925.A0A137PEH1"/>
<dbReference type="Gene3D" id="1.20.1110.10">
    <property type="entry name" value="Calcium-transporting ATPase, transmembrane domain"/>
    <property type="match status" value="1"/>
</dbReference>
<feature type="binding site" evidence="15">
    <location>
        <position position="775"/>
    </location>
    <ligand>
        <name>ATP</name>
        <dbReference type="ChEBI" id="CHEBI:30616"/>
    </ligand>
</feature>
<evidence type="ECO:0000256" key="3">
    <source>
        <dbReference type="ARBA" id="ARBA00008109"/>
    </source>
</evidence>
<feature type="binding site" evidence="16">
    <location>
        <position position="383"/>
    </location>
    <ligand>
        <name>Mg(2+)</name>
        <dbReference type="ChEBI" id="CHEBI:18420"/>
    </ligand>
</feature>
<comment type="cofactor">
    <cofactor evidence="16">
        <name>Mg(2+)</name>
        <dbReference type="ChEBI" id="CHEBI:18420"/>
    </cofactor>
</comment>
<keyword evidence="4 17" id="KW-0812">Transmembrane</keyword>
<dbReference type="InterPro" id="IPR032630">
    <property type="entry name" value="P_typ_ATPase_c"/>
</dbReference>
<dbReference type="PROSITE" id="PS00154">
    <property type="entry name" value="ATPASE_E1_E2"/>
    <property type="match status" value="1"/>
</dbReference>
<evidence type="ECO:0000256" key="11">
    <source>
        <dbReference type="ARBA" id="ARBA00023136"/>
    </source>
</evidence>
<feature type="binding site" evidence="15">
    <location>
        <position position="594"/>
    </location>
    <ligand>
        <name>ATP</name>
        <dbReference type="ChEBI" id="CHEBI:30616"/>
    </ligand>
</feature>
<feature type="transmembrane region" description="Helical" evidence="17">
    <location>
        <begin position="977"/>
        <end position="994"/>
    </location>
</feature>
<feature type="transmembrane region" description="Helical" evidence="17">
    <location>
        <begin position="1006"/>
        <end position="1029"/>
    </location>
</feature>
<dbReference type="AlphaFoldDB" id="A0A137PEH1"/>
<dbReference type="InterPro" id="IPR008250">
    <property type="entry name" value="ATPase_P-typ_transduc_dom_A_sf"/>
</dbReference>
<dbReference type="SUPFAM" id="SSF81653">
    <property type="entry name" value="Calcium ATPase, transduction domain A"/>
    <property type="match status" value="1"/>
</dbReference>
<dbReference type="InterPro" id="IPR036412">
    <property type="entry name" value="HAD-like_sf"/>
</dbReference>
<feature type="binding site" evidence="15">
    <location>
        <position position="676"/>
    </location>
    <ligand>
        <name>ATP</name>
        <dbReference type="ChEBI" id="CHEBI:30616"/>
    </ligand>
</feature>
<evidence type="ECO:0000259" key="18">
    <source>
        <dbReference type="Pfam" id="PF00122"/>
    </source>
</evidence>
<accession>A0A137PEH1</accession>
<keyword evidence="8 16" id="KW-0460">Magnesium</keyword>
<dbReference type="InterPro" id="IPR001757">
    <property type="entry name" value="P_typ_ATPase"/>
</dbReference>
<comment type="similarity">
    <text evidence="3 17">Belongs to the cation transport ATPase (P-type) (TC 3.A.3) family. Type IV subfamily.</text>
</comment>
<dbReference type="FunFam" id="3.40.50.1000:FF:000084">
    <property type="entry name" value="Phospholipid-transporting ATPase"/>
    <property type="match status" value="1"/>
</dbReference>
<feature type="binding site" evidence="15">
    <location>
        <position position="384"/>
    </location>
    <ligand>
        <name>ATP</name>
        <dbReference type="ChEBI" id="CHEBI:30616"/>
    </ligand>
</feature>
<evidence type="ECO:0000256" key="5">
    <source>
        <dbReference type="ARBA" id="ARBA00022723"/>
    </source>
</evidence>
<dbReference type="NCBIfam" id="TIGR01652">
    <property type="entry name" value="ATPase-Plipid"/>
    <property type="match status" value="1"/>
</dbReference>
<feature type="transmembrane region" description="Helical" evidence="17">
    <location>
        <begin position="937"/>
        <end position="957"/>
    </location>
</feature>
<proteinExistence type="inferred from homology"/>
<feature type="binding site" evidence="15">
    <location>
        <position position="769"/>
    </location>
    <ligand>
        <name>ATP</name>
        <dbReference type="ChEBI" id="CHEBI:30616"/>
    </ligand>
</feature>
<dbReference type="SUPFAM" id="SSF81660">
    <property type="entry name" value="Metal cation-transporting ATPase, ATP-binding domain N"/>
    <property type="match status" value="1"/>
</dbReference>
<organism evidence="21 22">
    <name type="scientific">Conidiobolus coronatus (strain ATCC 28846 / CBS 209.66 / NRRL 28638)</name>
    <name type="common">Delacroixia coronata</name>
    <dbReference type="NCBI Taxonomy" id="796925"/>
    <lineage>
        <taxon>Eukaryota</taxon>
        <taxon>Fungi</taxon>
        <taxon>Fungi incertae sedis</taxon>
        <taxon>Zoopagomycota</taxon>
        <taxon>Entomophthoromycotina</taxon>
        <taxon>Entomophthoromycetes</taxon>
        <taxon>Entomophthorales</taxon>
        <taxon>Ancylistaceae</taxon>
        <taxon>Conidiobolus</taxon>
    </lineage>
</organism>